<keyword evidence="4" id="KW-0934">Plastid</keyword>
<dbReference type="Gene3D" id="2.30.30.790">
    <property type="match status" value="1"/>
</dbReference>
<reference evidence="4" key="2">
    <citation type="submission" date="2019-04" db="EMBL/GenBank/DDBJ databases">
        <authorList>
            <person name="Pasella M."/>
        </authorList>
    </citation>
    <scope>NUCLEOTIDE SEQUENCE</scope>
    <source>
        <strain evidence="4">TZ0704</strain>
    </source>
</reference>
<dbReference type="GO" id="GO:1990904">
    <property type="term" value="C:ribonucleoprotein complex"/>
    <property type="evidence" value="ECO:0007669"/>
    <property type="project" value="UniProtKB-KW"/>
</dbReference>
<protein>
    <submittedName>
        <fullName evidence="4">Ribosomal protein L19</fullName>
    </submittedName>
</protein>
<dbReference type="GO" id="GO:0003735">
    <property type="term" value="F:structural constituent of ribosome"/>
    <property type="evidence" value="ECO:0007669"/>
    <property type="project" value="InterPro"/>
</dbReference>
<gene>
    <name evidence="4" type="primary">rpl19</name>
</gene>
<dbReference type="InterPro" id="IPR001857">
    <property type="entry name" value="Ribosomal_bL19"/>
</dbReference>
<evidence type="ECO:0000313" key="4">
    <source>
        <dbReference type="EMBL" id="QCI06420.1"/>
    </source>
</evidence>
<dbReference type="InterPro" id="IPR008991">
    <property type="entry name" value="Translation_prot_SH3-like_sf"/>
</dbReference>
<accession>A0A4D6WVN4</accession>
<dbReference type="PIRSF" id="PIRSF002191">
    <property type="entry name" value="Ribosomal_L19"/>
    <property type="match status" value="1"/>
</dbReference>
<dbReference type="GO" id="GO:0005840">
    <property type="term" value="C:ribosome"/>
    <property type="evidence" value="ECO:0007669"/>
    <property type="project" value="UniProtKB-KW"/>
</dbReference>
<proteinExistence type="inferred from homology"/>
<dbReference type="InterPro" id="IPR038657">
    <property type="entry name" value="Ribosomal_bL19_sf"/>
</dbReference>
<dbReference type="Pfam" id="PF01245">
    <property type="entry name" value="Ribosomal_L19"/>
    <property type="match status" value="1"/>
</dbReference>
<keyword evidence="3" id="KW-0687">Ribonucleoprotein</keyword>
<comment type="similarity">
    <text evidence="1">Belongs to the bacterial ribosomal protein bL19 family.</text>
</comment>
<keyword evidence="2 4" id="KW-0689">Ribosomal protein</keyword>
<dbReference type="GO" id="GO:0006412">
    <property type="term" value="P:translation"/>
    <property type="evidence" value="ECO:0007669"/>
    <property type="project" value="InterPro"/>
</dbReference>
<dbReference type="InterPro" id="IPR018257">
    <property type="entry name" value="Ribosomal_bL19_CS"/>
</dbReference>
<dbReference type="SUPFAM" id="SSF50104">
    <property type="entry name" value="Translation proteins SH3-like domain"/>
    <property type="match status" value="1"/>
</dbReference>
<dbReference type="PROSITE" id="PS01015">
    <property type="entry name" value="RIBOSOMAL_L19"/>
    <property type="match status" value="1"/>
</dbReference>
<sequence length="121" mass="14154">MIKNNKNHSLIIENIEKQYIKNDIPKIDIGDNVKIKLLVQEGNRERIQTSEGLVISKHNAKLNTTITIRKIIQNIGVERIYLIHSPRILNIEITRKSKVRKSKLYYLRKKSGKATRLKQKL</sequence>
<dbReference type="AlphaFoldDB" id="A0A4D6WVN4"/>
<dbReference type="EMBL" id="MK814652">
    <property type="protein sequence ID" value="QCI06420.1"/>
    <property type="molecule type" value="Genomic_DNA"/>
</dbReference>
<evidence type="ECO:0000256" key="2">
    <source>
        <dbReference type="ARBA" id="ARBA00022980"/>
    </source>
</evidence>
<name>A0A4D6WVN4_9FLOR</name>
<dbReference type="PRINTS" id="PR00061">
    <property type="entry name" value="RIBOSOMALL19"/>
</dbReference>
<dbReference type="PANTHER" id="PTHR15680:SF9">
    <property type="entry name" value="LARGE RIBOSOMAL SUBUNIT PROTEIN BL19M"/>
    <property type="match status" value="1"/>
</dbReference>
<evidence type="ECO:0000256" key="1">
    <source>
        <dbReference type="ARBA" id="ARBA00005781"/>
    </source>
</evidence>
<dbReference type="PANTHER" id="PTHR15680">
    <property type="entry name" value="RIBOSOMAL PROTEIN L19"/>
    <property type="match status" value="1"/>
</dbReference>
<dbReference type="HAMAP" id="MF_00402">
    <property type="entry name" value="Ribosomal_bL19"/>
    <property type="match status" value="1"/>
</dbReference>
<reference evidence="4" key="1">
    <citation type="journal article" date="2019" name="Mol. Phylogenet. Evol.">
        <title>Morphological evolution and classification of the red algal order Ceramiales inferred using plastid phylogenomics.</title>
        <authorList>
            <person name="Diaz-Tapia P."/>
            <person name="Pasella M.M."/>
            <person name="Verbruggen H."/>
            <person name="Maggs C.A."/>
        </authorList>
    </citation>
    <scope>NUCLEOTIDE SEQUENCE</scope>
    <source>
        <strain evidence="4">TZ0704</strain>
    </source>
</reference>
<geneLocation type="plastid" evidence="4"/>
<organism evidence="4">
    <name type="scientific">Dictyurus purpurascens</name>
    <dbReference type="NCBI Taxonomy" id="189649"/>
    <lineage>
        <taxon>Eukaryota</taxon>
        <taxon>Rhodophyta</taxon>
        <taxon>Florideophyceae</taxon>
        <taxon>Rhodymeniophycidae</taxon>
        <taxon>Ceramiales</taxon>
        <taxon>Dasyaceae</taxon>
        <taxon>Dictyurus</taxon>
    </lineage>
</organism>
<dbReference type="NCBIfam" id="TIGR01024">
    <property type="entry name" value="rplS_bact"/>
    <property type="match status" value="1"/>
</dbReference>
<evidence type="ECO:0000256" key="3">
    <source>
        <dbReference type="ARBA" id="ARBA00023274"/>
    </source>
</evidence>